<feature type="coiled-coil region" evidence="2">
    <location>
        <begin position="244"/>
        <end position="271"/>
    </location>
</feature>
<dbReference type="Pfam" id="PF05461">
    <property type="entry name" value="ApoL"/>
    <property type="match status" value="1"/>
</dbReference>
<name>A0ABQ7SI42_PHRPL</name>
<dbReference type="InterPro" id="IPR008405">
    <property type="entry name" value="ApoL"/>
</dbReference>
<dbReference type="EMBL" id="JAIPUX010005290">
    <property type="protein sequence ID" value="KAH0616943.1"/>
    <property type="molecule type" value="Genomic_DNA"/>
</dbReference>
<accession>A0ABQ7SI42</accession>
<dbReference type="PANTHER" id="PTHR14096:SF27">
    <property type="entry name" value="APOLIPOPROTEIN L2"/>
    <property type="match status" value="1"/>
</dbReference>
<reference evidence="3 4" key="1">
    <citation type="journal article" date="2022" name="Gigascience">
        <title>A chromosome-level genome assembly and annotation of the desert horned lizard, Phrynosoma platyrhinos, provides insight into chromosomal rearrangements among reptiles.</title>
        <authorList>
            <person name="Koochekian N."/>
            <person name="Ascanio A."/>
            <person name="Farleigh K."/>
            <person name="Card D.C."/>
            <person name="Schield D.R."/>
            <person name="Castoe T.A."/>
            <person name="Jezkova T."/>
        </authorList>
    </citation>
    <scope>NUCLEOTIDE SEQUENCE [LARGE SCALE GENOMIC DNA]</scope>
    <source>
        <strain evidence="3">NK-2021</strain>
    </source>
</reference>
<comment type="caution">
    <text evidence="3">The sequence shown here is derived from an EMBL/GenBank/DDBJ whole genome shotgun (WGS) entry which is preliminary data.</text>
</comment>
<evidence type="ECO:0008006" key="5">
    <source>
        <dbReference type="Google" id="ProtNLM"/>
    </source>
</evidence>
<dbReference type="Proteomes" id="UP000826234">
    <property type="component" value="Unassembled WGS sequence"/>
</dbReference>
<evidence type="ECO:0000256" key="1">
    <source>
        <dbReference type="ARBA" id="ARBA00010090"/>
    </source>
</evidence>
<proteinExistence type="inferred from homology"/>
<dbReference type="PANTHER" id="PTHR14096">
    <property type="entry name" value="APOLIPOPROTEIN L"/>
    <property type="match status" value="1"/>
</dbReference>
<gene>
    <name evidence="3" type="ORF">JD844_028439</name>
</gene>
<sequence length="272" mass="29512">MENKHFANFQKEYPAHREEIQKCIRCLYEIADKIDKTSKDWAITDVAVSSAGTTSGILSILGLTLAPFSAGISLILAATGVGLGVAATATDISASVAKCIIDSEDLKKVHALMKECQESIRIVMHADEFDFSPESEVAKFTHKCYKVYDGTKKFQTHVKALKVARANPELAALAQRATAARSAARAAMGSLEEVETAFRGTALAMTRGGRMLKAASAGFFLLYDAYSIVQGALHLAEGAKTAVAAEIRERASKLEEVLQDLDKLHKELNKRY</sequence>
<organism evidence="3 4">
    <name type="scientific">Phrynosoma platyrhinos</name>
    <name type="common">Desert horned lizard</name>
    <dbReference type="NCBI Taxonomy" id="52577"/>
    <lineage>
        <taxon>Eukaryota</taxon>
        <taxon>Metazoa</taxon>
        <taxon>Chordata</taxon>
        <taxon>Craniata</taxon>
        <taxon>Vertebrata</taxon>
        <taxon>Euteleostomi</taxon>
        <taxon>Lepidosauria</taxon>
        <taxon>Squamata</taxon>
        <taxon>Bifurcata</taxon>
        <taxon>Unidentata</taxon>
        <taxon>Episquamata</taxon>
        <taxon>Toxicofera</taxon>
        <taxon>Iguania</taxon>
        <taxon>Phrynosomatidae</taxon>
        <taxon>Phrynosomatinae</taxon>
        <taxon>Phrynosoma</taxon>
    </lineage>
</organism>
<keyword evidence="4" id="KW-1185">Reference proteome</keyword>
<evidence type="ECO:0000313" key="4">
    <source>
        <dbReference type="Proteomes" id="UP000826234"/>
    </source>
</evidence>
<comment type="similarity">
    <text evidence="1">Belongs to the apolipoprotein L family.</text>
</comment>
<protein>
    <recommendedName>
        <fullName evidence="5">Apolipoprotein L6</fullName>
    </recommendedName>
</protein>
<evidence type="ECO:0000313" key="3">
    <source>
        <dbReference type="EMBL" id="KAH0616943.1"/>
    </source>
</evidence>
<evidence type="ECO:0000256" key="2">
    <source>
        <dbReference type="SAM" id="Coils"/>
    </source>
</evidence>
<keyword evidence="2" id="KW-0175">Coiled coil</keyword>